<feature type="chain" id="PRO_5045782599" evidence="9">
    <location>
        <begin position="20"/>
        <end position="429"/>
    </location>
</feature>
<keyword evidence="4 8" id="KW-1133">Transmembrane helix</keyword>
<dbReference type="Pfam" id="PF07885">
    <property type="entry name" value="Ion_trans_2"/>
    <property type="match status" value="1"/>
</dbReference>
<feature type="transmembrane region" description="Helical" evidence="8">
    <location>
        <begin position="159"/>
        <end position="177"/>
    </location>
</feature>
<evidence type="ECO:0000259" key="10">
    <source>
        <dbReference type="Pfam" id="PF07885"/>
    </source>
</evidence>
<feature type="domain" description="Potassium channel" evidence="10">
    <location>
        <begin position="163"/>
        <end position="246"/>
    </location>
</feature>
<feature type="signal peptide" evidence="9">
    <location>
        <begin position="1"/>
        <end position="19"/>
    </location>
</feature>
<proteinExistence type="predicted"/>
<name>A0ABM4BHS4_HYDVU</name>
<protein>
    <submittedName>
        <fullName evidence="12">Uncharacterized protein LOC105845532</fullName>
    </submittedName>
</protein>
<evidence type="ECO:0000256" key="2">
    <source>
        <dbReference type="ARBA" id="ARBA00022448"/>
    </source>
</evidence>
<sequence>MISLKIILLLSKLVYECRLEDALLEAIFYEQKPFIFKTSNGSIDGIIPKMFNEGEYYCFNESNKKFISFKTLLSSREEFQNLLHSESHRDKNDLLNVTDETQIWFPDDLYNVTNKEHKKSKNLVSFQIMKSDGLAVIMLRDKISLPSKMLRGIYSCRQVIVLTVMMVLLFGMLIWFIECTYNNEFSLFFVNGAATGLWWSVVSMTTVGYGDVVPRSIPGKVIACVWLFIGVVISCLVTATVTEVVTGLEGLDIYEQKVSVLDNSYELKAAKEMYDADVVPVRTYEEALKLVREQTVFAALMNVDVAAWKQNEIIDDNHEFPLRIVNVVKAHLYINCLISRNLSKSARDVFNCMNVQKDEVYTRSVKSFQRICNTEILYVDSIAEMFQKSTLYQLILGFLVSLICFGLGFEFYTRKKNCNVKEAHDFDQL</sequence>
<keyword evidence="6 8" id="KW-0472">Membrane</keyword>
<evidence type="ECO:0000256" key="3">
    <source>
        <dbReference type="ARBA" id="ARBA00022692"/>
    </source>
</evidence>
<keyword evidence="3 8" id="KW-0812">Transmembrane</keyword>
<evidence type="ECO:0000256" key="7">
    <source>
        <dbReference type="ARBA" id="ARBA00023303"/>
    </source>
</evidence>
<feature type="transmembrane region" description="Helical" evidence="8">
    <location>
        <begin position="221"/>
        <end position="241"/>
    </location>
</feature>
<dbReference type="PRINTS" id="PR00169">
    <property type="entry name" value="KCHANNEL"/>
</dbReference>
<accession>A0ABM4BHS4</accession>
<dbReference type="PANTHER" id="PTHR11537:SF252">
    <property type="entry name" value="POTASSIUM VOLTAGE-GATED CHANNEL PROTEIN SHAW"/>
    <property type="match status" value="1"/>
</dbReference>
<keyword evidence="7" id="KW-0407">Ion channel</keyword>
<keyword evidence="11" id="KW-1185">Reference proteome</keyword>
<evidence type="ECO:0000256" key="5">
    <source>
        <dbReference type="ARBA" id="ARBA00023065"/>
    </source>
</evidence>
<gene>
    <name evidence="12" type="primary">LOC105845532</name>
</gene>
<dbReference type="RefSeq" id="XP_065648584.1">
    <property type="nucleotide sequence ID" value="XM_065792512.1"/>
</dbReference>
<evidence type="ECO:0000256" key="4">
    <source>
        <dbReference type="ARBA" id="ARBA00022989"/>
    </source>
</evidence>
<evidence type="ECO:0000256" key="8">
    <source>
        <dbReference type="SAM" id="Phobius"/>
    </source>
</evidence>
<organism evidence="11 12">
    <name type="scientific">Hydra vulgaris</name>
    <name type="common">Hydra</name>
    <name type="synonym">Hydra attenuata</name>
    <dbReference type="NCBI Taxonomy" id="6087"/>
    <lineage>
        <taxon>Eukaryota</taxon>
        <taxon>Metazoa</taxon>
        <taxon>Cnidaria</taxon>
        <taxon>Hydrozoa</taxon>
        <taxon>Hydroidolina</taxon>
        <taxon>Anthoathecata</taxon>
        <taxon>Aplanulata</taxon>
        <taxon>Hydridae</taxon>
        <taxon>Hydra</taxon>
    </lineage>
</organism>
<comment type="subcellular location">
    <subcellularLocation>
        <location evidence="1">Membrane</location>
        <topology evidence="1">Multi-pass membrane protein</topology>
    </subcellularLocation>
</comment>
<evidence type="ECO:0000256" key="6">
    <source>
        <dbReference type="ARBA" id="ARBA00023136"/>
    </source>
</evidence>
<keyword evidence="9" id="KW-0732">Signal</keyword>
<evidence type="ECO:0000256" key="9">
    <source>
        <dbReference type="SAM" id="SignalP"/>
    </source>
</evidence>
<reference evidence="12" key="1">
    <citation type="submission" date="2025-08" db="UniProtKB">
        <authorList>
            <consortium name="RefSeq"/>
        </authorList>
    </citation>
    <scope>IDENTIFICATION</scope>
</reference>
<dbReference type="InterPro" id="IPR028325">
    <property type="entry name" value="VG_K_chnl"/>
</dbReference>
<dbReference type="Proteomes" id="UP001652625">
    <property type="component" value="Chromosome 03"/>
</dbReference>
<dbReference type="GeneID" id="105845532"/>
<keyword evidence="5" id="KW-0406">Ion transport</keyword>
<evidence type="ECO:0000313" key="11">
    <source>
        <dbReference type="Proteomes" id="UP001652625"/>
    </source>
</evidence>
<dbReference type="Gene3D" id="1.10.287.70">
    <property type="match status" value="1"/>
</dbReference>
<dbReference type="SUPFAM" id="SSF81324">
    <property type="entry name" value="Voltage-gated potassium channels"/>
    <property type="match status" value="1"/>
</dbReference>
<feature type="transmembrane region" description="Helical" evidence="8">
    <location>
        <begin position="189"/>
        <end position="209"/>
    </location>
</feature>
<dbReference type="PANTHER" id="PTHR11537">
    <property type="entry name" value="VOLTAGE-GATED POTASSIUM CHANNEL"/>
    <property type="match status" value="1"/>
</dbReference>
<keyword evidence="2" id="KW-0813">Transport</keyword>
<dbReference type="InterPro" id="IPR013099">
    <property type="entry name" value="K_chnl_dom"/>
</dbReference>
<evidence type="ECO:0000313" key="12">
    <source>
        <dbReference type="RefSeq" id="XP_065648584.1"/>
    </source>
</evidence>
<feature type="transmembrane region" description="Helical" evidence="8">
    <location>
        <begin position="391"/>
        <end position="412"/>
    </location>
</feature>
<evidence type="ECO:0000256" key="1">
    <source>
        <dbReference type="ARBA" id="ARBA00004141"/>
    </source>
</evidence>